<name>A0A9W9U356_9EURO</name>
<gene>
    <name evidence="2" type="ORF">N7476_007937</name>
</gene>
<keyword evidence="3" id="KW-1185">Reference proteome</keyword>
<dbReference type="EMBL" id="JAPZBO010000008">
    <property type="protein sequence ID" value="KAJ5307281.1"/>
    <property type="molecule type" value="Genomic_DNA"/>
</dbReference>
<organism evidence="2 3">
    <name type="scientific">Penicillium atrosanguineum</name>
    <dbReference type="NCBI Taxonomy" id="1132637"/>
    <lineage>
        <taxon>Eukaryota</taxon>
        <taxon>Fungi</taxon>
        <taxon>Dikarya</taxon>
        <taxon>Ascomycota</taxon>
        <taxon>Pezizomycotina</taxon>
        <taxon>Eurotiomycetes</taxon>
        <taxon>Eurotiomycetidae</taxon>
        <taxon>Eurotiales</taxon>
        <taxon>Aspergillaceae</taxon>
        <taxon>Penicillium</taxon>
    </lineage>
</organism>
<proteinExistence type="predicted"/>
<protein>
    <submittedName>
        <fullName evidence="2">Uncharacterized protein</fullName>
    </submittedName>
</protein>
<dbReference type="AlphaFoldDB" id="A0A9W9U356"/>
<feature type="region of interest" description="Disordered" evidence="1">
    <location>
        <begin position="60"/>
        <end position="95"/>
    </location>
</feature>
<comment type="caution">
    <text evidence="2">The sequence shown here is derived from an EMBL/GenBank/DDBJ whole genome shotgun (WGS) entry which is preliminary data.</text>
</comment>
<dbReference type="PANTHER" id="PTHR21521">
    <property type="entry name" value="AMUN, ISOFORM A"/>
    <property type="match status" value="1"/>
</dbReference>
<evidence type="ECO:0000256" key="1">
    <source>
        <dbReference type="SAM" id="MobiDB-lite"/>
    </source>
</evidence>
<accession>A0A9W9U356</accession>
<evidence type="ECO:0000313" key="3">
    <source>
        <dbReference type="Proteomes" id="UP001147746"/>
    </source>
</evidence>
<sequence>MPTKTSKRTSLPEKTSTSQIIASITNNTELPSLNPTNITPQIFHSLLNLYPQTVTAVHNRKNTLKLQPKPKTTKRKAEDLERAQSERTPSLEDTVRSETEKFLELDTWRYEGMPQILSERKSKSDGREGYVDKVELIRIMEWKLCVPSPLALSMELDPGLHTKNHRKHGHFRPTLMSMIKSNAEKLVLECTSSAISLLPGPNSTPNTESEGDVFPKESLDALTRLRGVGVATASLVLSIATAASADADEVPFYSDDTFLWLCAACYPGSEEVARKYLKPNGDLGVKYNVNEYRLLWDKMGELRGRLNGMGEEEGKVGFVDVERVAFVVRNLEVSGFDVGGGDGGGGEVEEKEVKKVKK</sequence>
<evidence type="ECO:0000313" key="2">
    <source>
        <dbReference type="EMBL" id="KAJ5307281.1"/>
    </source>
</evidence>
<dbReference type="PANTHER" id="PTHR21521:SF0">
    <property type="entry name" value="AMUN, ISOFORM A"/>
    <property type="match status" value="1"/>
</dbReference>
<feature type="compositionally biased region" description="Basic and acidic residues" evidence="1">
    <location>
        <begin position="75"/>
        <end position="95"/>
    </location>
</feature>
<reference evidence="2" key="1">
    <citation type="submission" date="2022-12" db="EMBL/GenBank/DDBJ databases">
        <authorList>
            <person name="Petersen C."/>
        </authorList>
    </citation>
    <scope>NUCLEOTIDE SEQUENCE</scope>
    <source>
        <strain evidence="2">IBT 21472</strain>
    </source>
</reference>
<reference evidence="2" key="2">
    <citation type="journal article" date="2023" name="IMA Fungus">
        <title>Comparative genomic study of the Penicillium genus elucidates a diverse pangenome and 15 lateral gene transfer events.</title>
        <authorList>
            <person name="Petersen C."/>
            <person name="Sorensen T."/>
            <person name="Nielsen M.R."/>
            <person name="Sondergaard T.E."/>
            <person name="Sorensen J.L."/>
            <person name="Fitzpatrick D.A."/>
            <person name="Frisvad J.C."/>
            <person name="Nielsen K.L."/>
        </authorList>
    </citation>
    <scope>NUCLEOTIDE SEQUENCE</scope>
    <source>
        <strain evidence="2">IBT 21472</strain>
    </source>
</reference>
<dbReference type="Proteomes" id="UP001147746">
    <property type="component" value="Unassembled WGS sequence"/>
</dbReference>